<organism evidence="1 2">
    <name type="scientific">Streptomyces lavendulae subsp. lavendulae</name>
    <dbReference type="NCBI Taxonomy" id="58340"/>
    <lineage>
        <taxon>Bacteria</taxon>
        <taxon>Bacillati</taxon>
        <taxon>Actinomycetota</taxon>
        <taxon>Actinomycetes</taxon>
        <taxon>Kitasatosporales</taxon>
        <taxon>Streptomycetaceae</taxon>
        <taxon>Streptomyces</taxon>
    </lineage>
</organism>
<keyword evidence="2" id="KW-1185">Reference proteome</keyword>
<dbReference type="EMBL" id="CP024985">
    <property type="protein sequence ID" value="ATZ22755.1"/>
    <property type="molecule type" value="Genomic_DNA"/>
</dbReference>
<dbReference type="Proteomes" id="UP000231791">
    <property type="component" value="Chromosome"/>
</dbReference>
<reference evidence="1 2" key="1">
    <citation type="submission" date="2017-11" db="EMBL/GenBank/DDBJ databases">
        <title>Complete genome sequence of Streptomyces lavendulae subsp. lavendulae CCM 3239 (formerly 'Streptomyces aureofaciens CCM 3239'), the producer of the angucycline-type antibiotic auricin.</title>
        <authorList>
            <person name="Busche T."/>
            <person name="Novakova R."/>
            <person name="Al'Dilaimi A."/>
            <person name="Homerova D."/>
            <person name="Feckova L."/>
            <person name="Rezuchova B."/>
            <person name="Mingyar E."/>
            <person name="Csolleiova D."/>
            <person name="Bekeova C."/>
            <person name="Winkler A."/>
            <person name="Sevcikova B."/>
            <person name="Kalinowski J."/>
            <person name="Kormanec J."/>
            <person name="Ruckert C."/>
        </authorList>
    </citation>
    <scope>NUCLEOTIDE SEQUENCE [LARGE SCALE GENOMIC DNA]</scope>
    <source>
        <strain evidence="1 2">CCM 3239</strain>
    </source>
</reference>
<dbReference type="KEGG" id="slx:SLAV_04235"/>
<dbReference type="InterPro" id="IPR029021">
    <property type="entry name" value="Prot-tyrosine_phosphatase-like"/>
</dbReference>
<gene>
    <name evidence="1" type="ORF">SLAV_04235</name>
</gene>
<dbReference type="AlphaFoldDB" id="A0A2K8PAU5"/>
<name>A0A2K8PAU5_STRLA</name>
<dbReference type="PROSITE" id="PS50056">
    <property type="entry name" value="TYR_PHOSPHATASE_2"/>
    <property type="match status" value="1"/>
</dbReference>
<proteinExistence type="predicted"/>
<accession>A0A2K8PAU5</accession>
<dbReference type="Gene3D" id="3.90.190.10">
    <property type="entry name" value="Protein tyrosine phosphatase superfamily"/>
    <property type="match status" value="1"/>
</dbReference>
<protein>
    <submittedName>
        <fullName evidence="1">Dual specificity phosphatase, catalytic domain</fullName>
    </submittedName>
</protein>
<evidence type="ECO:0000313" key="1">
    <source>
        <dbReference type="EMBL" id="ATZ22755.1"/>
    </source>
</evidence>
<evidence type="ECO:0000313" key="2">
    <source>
        <dbReference type="Proteomes" id="UP000231791"/>
    </source>
</evidence>
<dbReference type="SUPFAM" id="SSF52799">
    <property type="entry name" value="(Phosphotyrosine protein) phosphatases II"/>
    <property type="match status" value="1"/>
</dbReference>
<dbReference type="InterPro" id="IPR000387">
    <property type="entry name" value="Tyr_Pase_dom"/>
</dbReference>
<sequence>MYDPATMTKTHWKNPDAPRPPTPWDEITPGLWMGGHVYADADGELCPAVVTDEFDLVISLYTRPGHGPGPAAEHLVGEMPDAPLTAAQLDTVRRLADTAGRALDAGRRTLVRCYYGYNRSGIVVAQCLVGRGATAEEAVGLIRSRRSPWALHNRLFTAYLDTGLDAAFLLAGPDPLP</sequence>